<feature type="signal peptide" evidence="1">
    <location>
        <begin position="1"/>
        <end position="26"/>
    </location>
</feature>
<dbReference type="Proteomes" id="UP000077755">
    <property type="component" value="Chromosome 9"/>
</dbReference>
<organism evidence="2 3">
    <name type="scientific">Daucus carota subsp. sativus</name>
    <name type="common">Carrot</name>
    <dbReference type="NCBI Taxonomy" id="79200"/>
    <lineage>
        <taxon>Eukaryota</taxon>
        <taxon>Viridiplantae</taxon>
        <taxon>Streptophyta</taxon>
        <taxon>Embryophyta</taxon>
        <taxon>Tracheophyta</taxon>
        <taxon>Spermatophyta</taxon>
        <taxon>Magnoliopsida</taxon>
        <taxon>eudicotyledons</taxon>
        <taxon>Gunneridae</taxon>
        <taxon>Pentapetalae</taxon>
        <taxon>asterids</taxon>
        <taxon>campanulids</taxon>
        <taxon>Apiales</taxon>
        <taxon>Apiaceae</taxon>
        <taxon>Apioideae</taxon>
        <taxon>Scandiceae</taxon>
        <taxon>Daucinae</taxon>
        <taxon>Daucus</taxon>
        <taxon>Daucus sect. Daucus</taxon>
    </lineage>
</organism>
<gene>
    <name evidence="2" type="ORF">DCAR_0933636</name>
</gene>
<reference evidence="2" key="1">
    <citation type="journal article" date="2016" name="Nat. Genet.">
        <title>A high-quality carrot genome assembly provides new insights into carotenoid accumulation and asterid genome evolution.</title>
        <authorList>
            <person name="Iorizzo M."/>
            <person name="Ellison S."/>
            <person name="Senalik D."/>
            <person name="Zeng P."/>
            <person name="Satapoomin P."/>
            <person name="Huang J."/>
            <person name="Bowman M."/>
            <person name="Iovene M."/>
            <person name="Sanseverino W."/>
            <person name="Cavagnaro P."/>
            <person name="Yildiz M."/>
            <person name="Macko-Podgorni A."/>
            <person name="Moranska E."/>
            <person name="Grzebelus E."/>
            <person name="Grzebelus D."/>
            <person name="Ashrafi H."/>
            <person name="Zheng Z."/>
            <person name="Cheng S."/>
            <person name="Spooner D."/>
            <person name="Van Deynze A."/>
            <person name="Simon P."/>
        </authorList>
    </citation>
    <scope>NUCLEOTIDE SEQUENCE</scope>
    <source>
        <tissue evidence="2">Leaf</tissue>
    </source>
</reference>
<feature type="chain" id="PRO_5041973091" evidence="1">
    <location>
        <begin position="27"/>
        <end position="85"/>
    </location>
</feature>
<name>A0AAF1BCB1_DAUCS</name>
<evidence type="ECO:0000256" key="1">
    <source>
        <dbReference type="SAM" id="SignalP"/>
    </source>
</evidence>
<sequence length="85" mass="9509">MEKKVMIAALFLAMFVLSSNIKLVESGPEDCIDACYTGCVFPNDGKALRECENKCDIRCGKEIVIHALCKATTYPIYRDHAQCNF</sequence>
<proteinExistence type="predicted"/>
<keyword evidence="3" id="KW-1185">Reference proteome</keyword>
<protein>
    <submittedName>
        <fullName evidence="2">Uncharacterized protein</fullName>
    </submittedName>
</protein>
<reference evidence="2" key="2">
    <citation type="submission" date="2022-03" db="EMBL/GenBank/DDBJ databases">
        <title>Draft title - Genomic analysis of global carrot germplasm unveils the trajectory of domestication and the origin of high carotenoid orange carrot.</title>
        <authorList>
            <person name="Iorizzo M."/>
            <person name="Ellison S."/>
            <person name="Senalik D."/>
            <person name="Macko-Podgorni A."/>
            <person name="Grzebelus D."/>
            <person name="Bostan H."/>
            <person name="Rolling W."/>
            <person name="Curaba J."/>
            <person name="Simon P."/>
        </authorList>
    </citation>
    <scope>NUCLEOTIDE SEQUENCE</scope>
    <source>
        <tissue evidence="2">Leaf</tissue>
    </source>
</reference>
<evidence type="ECO:0000313" key="2">
    <source>
        <dbReference type="EMBL" id="WOH14120.1"/>
    </source>
</evidence>
<evidence type="ECO:0000313" key="3">
    <source>
        <dbReference type="Proteomes" id="UP000077755"/>
    </source>
</evidence>
<accession>A0AAF1BCB1</accession>
<dbReference type="AlphaFoldDB" id="A0AAF1BCB1"/>
<keyword evidence="1" id="KW-0732">Signal</keyword>
<dbReference type="EMBL" id="CP093351">
    <property type="protein sequence ID" value="WOH14120.1"/>
    <property type="molecule type" value="Genomic_DNA"/>
</dbReference>
<dbReference type="PANTHER" id="PTHR37183:SF1">
    <property type="entry name" value="PLANT THIONIN FAMILY PROTEIN"/>
    <property type="match status" value="1"/>
</dbReference>
<dbReference type="PANTHER" id="PTHR37183">
    <property type="entry name" value="PLANT THIONIN FAMILY PROTEIN"/>
    <property type="match status" value="1"/>
</dbReference>